<keyword evidence="5 10" id="KW-0812">Transmembrane</keyword>
<dbReference type="PANTHER" id="PTHR32024:SF1">
    <property type="entry name" value="KTR SYSTEM POTASSIUM UPTAKE PROTEIN B"/>
    <property type="match status" value="1"/>
</dbReference>
<dbReference type="GO" id="GO:0005886">
    <property type="term" value="C:plasma membrane"/>
    <property type="evidence" value="ECO:0007669"/>
    <property type="project" value="UniProtKB-SubCell"/>
</dbReference>
<proteinExistence type="predicted"/>
<feature type="transmembrane region" description="Helical" evidence="10">
    <location>
        <begin position="76"/>
        <end position="100"/>
    </location>
</feature>
<feature type="transmembrane region" description="Helical" evidence="10">
    <location>
        <begin position="197"/>
        <end position="222"/>
    </location>
</feature>
<comment type="subcellular location">
    <subcellularLocation>
        <location evidence="1">Cell membrane</location>
        <topology evidence="1">Multi-pass membrane protein</topology>
    </subcellularLocation>
</comment>
<dbReference type="Proteomes" id="UP000570361">
    <property type="component" value="Unassembled WGS sequence"/>
</dbReference>
<name>A0A7W5AUH5_9BACL</name>
<evidence type="ECO:0000256" key="2">
    <source>
        <dbReference type="ARBA" id="ARBA00022448"/>
    </source>
</evidence>
<feature type="transmembrane region" description="Helical" evidence="10">
    <location>
        <begin position="299"/>
        <end position="332"/>
    </location>
</feature>
<evidence type="ECO:0000256" key="3">
    <source>
        <dbReference type="ARBA" id="ARBA00022475"/>
    </source>
</evidence>
<evidence type="ECO:0000256" key="9">
    <source>
        <dbReference type="ARBA" id="ARBA00023136"/>
    </source>
</evidence>
<evidence type="ECO:0000256" key="1">
    <source>
        <dbReference type="ARBA" id="ARBA00004651"/>
    </source>
</evidence>
<gene>
    <name evidence="11" type="ORF">FHS18_000424</name>
</gene>
<evidence type="ECO:0000256" key="6">
    <source>
        <dbReference type="ARBA" id="ARBA00022958"/>
    </source>
</evidence>
<feature type="transmembrane region" description="Helical" evidence="10">
    <location>
        <begin position="352"/>
        <end position="373"/>
    </location>
</feature>
<feature type="transmembrane region" description="Helical" evidence="10">
    <location>
        <begin position="45"/>
        <end position="64"/>
    </location>
</feature>
<dbReference type="GO" id="GO:0015379">
    <property type="term" value="F:potassium:chloride symporter activity"/>
    <property type="evidence" value="ECO:0007669"/>
    <property type="project" value="InterPro"/>
</dbReference>
<evidence type="ECO:0000256" key="5">
    <source>
        <dbReference type="ARBA" id="ARBA00022692"/>
    </source>
</evidence>
<keyword evidence="4" id="KW-0633">Potassium transport</keyword>
<dbReference type="Pfam" id="PF02386">
    <property type="entry name" value="TrkH"/>
    <property type="match status" value="1"/>
</dbReference>
<keyword evidence="12" id="KW-1185">Reference proteome</keyword>
<dbReference type="EMBL" id="JACHXK010000001">
    <property type="protein sequence ID" value="MBB3108396.1"/>
    <property type="molecule type" value="Genomic_DNA"/>
</dbReference>
<keyword evidence="9 10" id="KW-0472">Membrane</keyword>
<dbReference type="InterPro" id="IPR004772">
    <property type="entry name" value="TrkH"/>
</dbReference>
<sequence length="450" mass="48788">MISFFKLSKWSPPRILMVGFAAIILLGGVLLSLPFATKGGSETHIIDALFTATSATCVTGLVTVDSGSHWSLAGQLIIICLIQVGGLGFMTMSTLIAIVLRKRISLKERLILQEAMNQSSMEGIVRLIRKVVFYSLAIEFAGGLLFALRWSFDMPIGQAVYFGMWHAVSMFNNAGFDLFGEFGTPFASFTRYIDDPIINLVTMALIVLGGIGFIVMSDVIEYRTRKRLSLHSKVVLSTTAVLIGVGAIVIFIFEFTNKATLGSVGWDGKLLASFFQSVAPRTAGPNTLDLAAMRQASQFFIVILMFIGASPGSTGGGIKTTTFTTLIAAVIAMIRGKEDIVLFQMRLARERIFKALTITILSLALVIFVTMVLSTTEDQAFLKILFETTSAFGTVGLSLGVTPELTVFGKIVISLMMFAGRLGPLTLAYALGPRAEKELYRYPEGKITIG</sequence>
<keyword evidence="7 10" id="KW-1133">Transmembrane helix</keyword>
<evidence type="ECO:0000256" key="7">
    <source>
        <dbReference type="ARBA" id="ARBA00022989"/>
    </source>
</evidence>
<organism evidence="11 12">
    <name type="scientific">Paenibacillus phyllosphaerae</name>
    <dbReference type="NCBI Taxonomy" id="274593"/>
    <lineage>
        <taxon>Bacteria</taxon>
        <taxon>Bacillati</taxon>
        <taxon>Bacillota</taxon>
        <taxon>Bacilli</taxon>
        <taxon>Bacillales</taxon>
        <taxon>Paenibacillaceae</taxon>
        <taxon>Paenibacillus</taxon>
    </lineage>
</organism>
<protein>
    <submittedName>
        <fullName evidence="11">Trk system potassium uptake protein TrkH</fullName>
    </submittedName>
</protein>
<dbReference type="RefSeq" id="WP_183596386.1">
    <property type="nucleotide sequence ID" value="NZ_JACHXK010000001.1"/>
</dbReference>
<keyword evidence="6" id="KW-0630">Potassium</keyword>
<dbReference type="PANTHER" id="PTHR32024">
    <property type="entry name" value="TRK SYSTEM POTASSIUM UPTAKE PROTEIN TRKG-RELATED"/>
    <property type="match status" value="1"/>
</dbReference>
<feature type="transmembrane region" description="Helical" evidence="10">
    <location>
        <begin position="15"/>
        <end position="33"/>
    </location>
</feature>
<keyword evidence="3" id="KW-1003">Cell membrane</keyword>
<feature type="transmembrane region" description="Helical" evidence="10">
    <location>
        <begin position="234"/>
        <end position="253"/>
    </location>
</feature>
<evidence type="ECO:0000313" key="12">
    <source>
        <dbReference type="Proteomes" id="UP000570361"/>
    </source>
</evidence>
<accession>A0A7W5AUH5</accession>
<dbReference type="NCBIfam" id="TIGR00933">
    <property type="entry name" value="2a38"/>
    <property type="match status" value="1"/>
</dbReference>
<keyword evidence="8" id="KW-0406">Ion transport</keyword>
<reference evidence="11 12" key="1">
    <citation type="submission" date="2020-08" db="EMBL/GenBank/DDBJ databases">
        <title>Genomic Encyclopedia of Type Strains, Phase III (KMG-III): the genomes of soil and plant-associated and newly described type strains.</title>
        <authorList>
            <person name="Whitman W."/>
        </authorList>
    </citation>
    <scope>NUCLEOTIDE SEQUENCE [LARGE SCALE GENOMIC DNA]</scope>
    <source>
        <strain evidence="11 12">CECT 5862</strain>
    </source>
</reference>
<feature type="transmembrane region" description="Helical" evidence="10">
    <location>
        <begin position="407"/>
        <end position="431"/>
    </location>
</feature>
<keyword evidence="2" id="KW-0813">Transport</keyword>
<evidence type="ECO:0000256" key="8">
    <source>
        <dbReference type="ARBA" id="ARBA00023065"/>
    </source>
</evidence>
<evidence type="ECO:0000256" key="10">
    <source>
        <dbReference type="SAM" id="Phobius"/>
    </source>
</evidence>
<evidence type="ECO:0000256" key="4">
    <source>
        <dbReference type="ARBA" id="ARBA00022538"/>
    </source>
</evidence>
<comment type="caution">
    <text evidence="11">The sequence shown here is derived from an EMBL/GenBank/DDBJ whole genome shotgun (WGS) entry which is preliminary data.</text>
</comment>
<dbReference type="AlphaFoldDB" id="A0A7W5AUH5"/>
<feature type="transmembrane region" description="Helical" evidence="10">
    <location>
        <begin position="131"/>
        <end position="152"/>
    </location>
</feature>
<dbReference type="InterPro" id="IPR003445">
    <property type="entry name" value="Cat_transpt"/>
</dbReference>
<evidence type="ECO:0000313" key="11">
    <source>
        <dbReference type="EMBL" id="MBB3108396.1"/>
    </source>
</evidence>